<sequence>MLLANLQRAWRKRMDDWLNRRIPAAHKQQLDLRSIFILPSRFGWLYLLLCISLFVLGTNYQNNLMLILCFVMLAILLINLHASYWNFARLCLMLKAIPPGYANSQVTAKLHLNAAEHQKSASGEIRVSTFGDDEYQVIDADCVQSVDLKLQLPERGIHRLPRLTIESFFPLGLYRCWTHLDFNTHLVVFPAPQRCELKLYALPDENEQEGSLVAQPGTEDFEGLRRYVVGDNLNRVAWKHVAKQQQWLSKNFESYASVSGFLKLPMVDAVNLEQELAKLAHQINVCSQQNVSFGLDLGGQKLAPATGEAHRIKCLTALAAYPDNTSEVRL</sequence>
<name>A0ABT7SYA2_9ALTE</name>
<evidence type="ECO:0000313" key="3">
    <source>
        <dbReference type="Proteomes" id="UP001234343"/>
    </source>
</evidence>
<dbReference type="PANTHER" id="PTHR34351">
    <property type="entry name" value="SLR1927 PROTEIN-RELATED"/>
    <property type="match status" value="1"/>
</dbReference>
<reference evidence="2 3" key="1">
    <citation type="submission" date="2023-06" db="EMBL/GenBank/DDBJ databases">
        <title>Alteromonas sp. ASW11-36 isolated from intertidal sand.</title>
        <authorList>
            <person name="Li Y."/>
        </authorList>
    </citation>
    <scope>NUCLEOTIDE SEQUENCE [LARGE SCALE GENOMIC DNA]</scope>
    <source>
        <strain evidence="2 3">ASW11-36</strain>
    </source>
</reference>
<dbReference type="EMBL" id="JAUCBP010000007">
    <property type="protein sequence ID" value="MDM7861178.1"/>
    <property type="molecule type" value="Genomic_DNA"/>
</dbReference>
<gene>
    <name evidence="2" type="ORF">QTP81_11270</name>
</gene>
<dbReference type="PANTHER" id="PTHR34351:SF1">
    <property type="entry name" value="SLR1927 PROTEIN"/>
    <property type="match status" value="1"/>
</dbReference>
<organism evidence="2 3">
    <name type="scientific">Alteromonas arenosi</name>
    <dbReference type="NCBI Taxonomy" id="3055817"/>
    <lineage>
        <taxon>Bacteria</taxon>
        <taxon>Pseudomonadati</taxon>
        <taxon>Pseudomonadota</taxon>
        <taxon>Gammaproteobacteria</taxon>
        <taxon>Alteromonadales</taxon>
        <taxon>Alteromonadaceae</taxon>
        <taxon>Alteromonas/Salinimonas group</taxon>
        <taxon>Alteromonas</taxon>
    </lineage>
</organism>
<evidence type="ECO:0000256" key="1">
    <source>
        <dbReference type="SAM" id="Phobius"/>
    </source>
</evidence>
<keyword evidence="1" id="KW-0812">Transmembrane</keyword>
<comment type="caution">
    <text evidence="2">The sequence shown here is derived from an EMBL/GenBank/DDBJ whole genome shotgun (WGS) entry which is preliminary data.</text>
</comment>
<dbReference type="Proteomes" id="UP001234343">
    <property type="component" value="Unassembled WGS sequence"/>
</dbReference>
<keyword evidence="1" id="KW-1133">Transmembrane helix</keyword>
<feature type="transmembrane region" description="Helical" evidence="1">
    <location>
        <begin position="35"/>
        <end position="58"/>
    </location>
</feature>
<keyword evidence="3" id="KW-1185">Reference proteome</keyword>
<keyword evidence="1" id="KW-0472">Membrane</keyword>
<proteinExistence type="predicted"/>
<feature type="transmembrane region" description="Helical" evidence="1">
    <location>
        <begin position="64"/>
        <end position="85"/>
    </location>
</feature>
<dbReference type="RefSeq" id="WP_289365564.1">
    <property type="nucleotide sequence ID" value="NZ_JAUCBP010000007.1"/>
</dbReference>
<evidence type="ECO:0000313" key="2">
    <source>
        <dbReference type="EMBL" id="MDM7861178.1"/>
    </source>
</evidence>
<protein>
    <submittedName>
        <fullName evidence="2">DUF58 domain-containing protein</fullName>
    </submittedName>
</protein>
<accession>A0ABT7SYA2</accession>